<evidence type="ECO:0000256" key="5">
    <source>
        <dbReference type="SAM" id="Phobius"/>
    </source>
</evidence>
<dbReference type="eggNOG" id="COG2244">
    <property type="taxonomic scope" value="Bacteria"/>
</dbReference>
<evidence type="ECO:0000313" key="7">
    <source>
        <dbReference type="Proteomes" id="UP000003561"/>
    </source>
</evidence>
<proteinExistence type="predicted"/>
<keyword evidence="2 5" id="KW-0812">Transmembrane</keyword>
<feature type="transmembrane region" description="Helical" evidence="5">
    <location>
        <begin position="455"/>
        <end position="474"/>
    </location>
</feature>
<feature type="transmembrane region" description="Helical" evidence="5">
    <location>
        <begin position="301"/>
        <end position="320"/>
    </location>
</feature>
<feature type="transmembrane region" description="Helical" evidence="5">
    <location>
        <begin position="429"/>
        <end position="449"/>
    </location>
</feature>
<dbReference type="Proteomes" id="UP000003561">
    <property type="component" value="Unassembled WGS sequence"/>
</dbReference>
<keyword evidence="3 5" id="KW-1133">Transmembrane helix</keyword>
<feature type="transmembrane region" description="Helical" evidence="5">
    <location>
        <begin position="159"/>
        <end position="176"/>
    </location>
</feature>
<evidence type="ECO:0000256" key="4">
    <source>
        <dbReference type="ARBA" id="ARBA00023136"/>
    </source>
</evidence>
<dbReference type="CDD" id="cd13128">
    <property type="entry name" value="MATE_Wzx_like"/>
    <property type="match status" value="1"/>
</dbReference>
<protein>
    <submittedName>
        <fullName evidence="6">Polysaccharide biosynthesis protein</fullName>
    </submittedName>
</protein>
<feature type="transmembrane region" description="Helical" evidence="5">
    <location>
        <begin position="21"/>
        <end position="43"/>
    </location>
</feature>
<feature type="transmembrane region" description="Helical" evidence="5">
    <location>
        <begin position="369"/>
        <end position="388"/>
    </location>
</feature>
<feature type="transmembrane region" description="Helical" evidence="5">
    <location>
        <begin position="261"/>
        <end position="280"/>
    </location>
</feature>
<name>C0FUY7_9FIRM</name>
<gene>
    <name evidence="6" type="ORF">ROSEINA2194_02558</name>
</gene>
<dbReference type="PANTHER" id="PTHR43424:SF1">
    <property type="entry name" value="LOCUS PUTATIVE PROTEIN 1-RELATED"/>
    <property type="match status" value="1"/>
</dbReference>
<organism evidence="6 7">
    <name type="scientific">Roseburia inulinivorans DSM 16841</name>
    <dbReference type="NCBI Taxonomy" id="622312"/>
    <lineage>
        <taxon>Bacteria</taxon>
        <taxon>Bacillati</taxon>
        <taxon>Bacillota</taxon>
        <taxon>Clostridia</taxon>
        <taxon>Lachnospirales</taxon>
        <taxon>Lachnospiraceae</taxon>
        <taxon>Roseburia</taxon>
    </lineage>
</organism>
<keyword evidence="4 5" id="KW-0472">Membrane</keyword>
<comment type="subcellular location">
    <subcellularLocation>
        <location evidence="1">Membrane</location>
        <topology evidence="1">Multi-pass membrane protein</topology>
    </subcellularLocation>
</comment>
<evidence type="ECO:0000256" key="3">
    <source>
        <dbReference type="ARBA" id="ARBA00022989"/>
    </source>
</evidence>
<accession>C0FUY7</accession>
<feature type="transmembrane region" description="Helical" evidence="5">
    <location>
        <begin position="340"/>
        <end position="362"/>
    </location>
</feature>
<dbReference type="InterPro" id="IPR002797">
    <property type="entry name" value="Polysacc_synth"/>
</dbReference>
<comment type="caution">
    <text evidence="6">The sequence shown here is derived from an EMBL/GenBank/DDBJ whole genome shotgun (WGS) entry which is preliminary data.</text>
</comment>
<dbReference type="GO" id="GO:0016020">
    <property type="term" value="C:membrane"/>
    <property type="evidence" value="ECO:0007669"/>
    <property type="project" value="UniProtKB-SubCell"/>
</dbReference>
<feature type="transmembrane region" description="Helical" evidence="5">
    <location>
        <begin position="126"/>
        <end position="147"/>
    </location>
</feature>
<evidence type="ECO:0000256" key="2">
    <source>
        <dbReference type="ARBA" id="ARBA00022692"/>
    </source>
</evidence>
<dbReference type="Pfam" id="PF01943">
    <property type="entry name" value="Polysacc_synt"/>
    <property type="match status" value="1"/>
</dbReference>
<dbReference type="AlphaFoldDB" id="C0FUY7"/>
<feature type="transmembrane region" description="Helical" evidence="5">
    <location>
        <begin position="182"/>
        <end position="203"/>
    </location>
</feature>
<reference evidence="6 7" key="2">
    <citation type="submission" date="2009-03" db="EMBL/GenBank/DDBJ databases">
        <title>Draft genome sequence of Roseburia inulinivorans (DSM 16841).</title>
        <authorList>
            <person name="Sudarsanam P."/>
            <person name="Ley R."/>
            <person name="Guruge J."/>
            <person name="Turnbaugh P.J."/>
            <person name="Mahowald M."/>
            <person name="Liep D."/>
            <person name="Gordon J."/>
        </authorList>
    </citation>
    <scope>NUCLEOTIDE SEQUENCE [LARGE SCALE GENOMIC DNA]</scope>
    <source>
        <strain evidence="6 7">DSM 16841</strain>
    </source>
</reference>
<reference evidence="6 7" key="1">
    <citation type="submission" date="2009-02" db="EMBL/GenBank/DDBJ databases">
        <authorList>
            <person name="Fulton L."/>
            <person name="Clifton S."/>
            <person name="Fulton B."/>
            <person name="Xu J."/>
            <person name="Minx P."/>
            <person name="Pepin K.H."/>
            <person name="Johnson M."/>
            <person name="Bhonagiri V."/>
            <person name="Nash W.E."/>
            <person name="Mardis E.R."/>
            <person name="Wilson R.K."/>
        </authorList>
    </citation>
    <scope>NUCLEOTIDE SEQUENCE [LARGE SCALE GENOMIC DNA]</scope>
    <source>
        <strain evidence="6 7">DSM 16841</strain>
    </source>
</reference>
<sequence>MFCINKHNTGSLFMDNKVRKNSIYSLLKAFSQVVFPLITFPYISRVLHAENVGKVNFGNSIISYVSLAASLGITTYAVRECSKIKDDNNKLENMVGQIISLNMVTTFIAYIGLALALLAAKPLENYREMIIILSTTVLFTTLGADWLNTAMEDFKYITVRTFLFQLVSITAMLLFVRKPEDYMRYAVITVIASSGASITNMVYRRKFCKTKLTLNIDWKRHLPPVLLLFVMVLAQTIYCNSDITILGIIKGNYEVGLYSTSVKIYSLVNSTIASIAWVVMPQMTKNFNEGNYNEINKLFRYTFNFVVILGLPCVVGINILCPEMIEIIAGKEYLGATGSLHILSIALAISLIGGLIGNVLLLPAMEEKTCLIACVISAMANIILNLLFIPKYGITAAAATTAVSELISLCIAISRVDKKIKLIACRKDLIGPVIGAVLIILIGKCVAIVTEHLWTKTVLTILLSMLGYFIVLILTRNEFTKNMSEMLLGKCRHKKIAIHGFFLGGGLRYDLSHDIVNLYVY</sequence>
<dbReference type="PANTHER" id="PTHR43424">
    <property type="entry name" value="LOCUS PUTATIVE PROTEIN 1-RELATED"/>
    <property type="match status" value="1"/>
</dbReference>
<feature type="transmembrane region" description="Helical" evidence="5">
    <location>
        <begin position="55"/>
        <end position="78"/>
    </location>
</feature>
<evidence type="ECO:0000313" key="6">
    <source>
        <dbReference type="EMBL" id="EEG93591.1"/>
    </source>
</evidence>
<feature type="transmembrane region" description="Helical" evidence="5">
    <location>
        <begin position="99"/>
        <end position="120"/>
    </location>
</feature>
<dbReference type="EMBL" id="ACFY01000096">
    <property type="protein sequence ID" value="EEG93591.1"/>
    <property type="molecule type" value="Genomic_DNA"/>
</dbReference>
<feature type="transmembrane region" description="Helical" evidence="5">
    <location>
        <begin position="224"/>
        <end position="249"/>
    </location>
</feature>
<dbReference type="InterPro" id="IPR052556">
    <property type="entry name" value="PolySynth_Transporter"/>
</dbReference>
<feature type="transmembrane region" description="Helical" evidence="5">
    <location>
        <begin position="394"/>
        <end position="417"/>
    </location>
</feature>
<evidence type="ECO:0000256" key="1">
    <source>
        <dbReference type="ARBA" id="ARBA00004141"/>
    </source>
</evidence>